<dbReference type="GO" id="GO:0043332">
    <property type="term" value="C:mating projection tip"/>
    <property type="evidence" value="ECO:0007669"/>
    <property type="project" value="TreeGrafter"/>
</dbReference>
<reference evidence="3" key="1">
    <citation type="submission" date="2016-05" db="EMBL/GenBank/DDBJ databases">
        <title>Comparative genomics of biotechnologically important yeasts.</title>
        <authorList>
            <consortium name="DOE Joint Genome Institute"/>
            <person name="Riley R."/>
            <person name="Haridas S."/>
            <person name="Wolfe K.H."/>
            <person name="Lopes M.R."/>
            <person name="Hittinger C.T."/>
            <person name="Goker M."/>
            <person name="Salamov A."/>
            <person name="Wisecaver J."/>
            <person name="Long T.M."/>
            <person name="Aerts A.L."/>
            <person name="Barry K."/>
            <person name="Choi C."/>
            <person name="Clum A."/>
            <person name="Coughlan A.Y."/>
            <person name="Deshpande S."/>
            <person name="Douglass A.P."/>
            <person name="Hanson S.J."/>
            <person name="Klenk H.-P."/>
            <person name="Labutti K."/>
            <person name="Lapidus A."/>
            <person name="Lindquist E."/>
            <person name="Lipzen A."/>
            <person name="Meier-Kolthoff J.P."/>
            <person name="Ohm R.A."/>
            <person name="Otillar R.P."/>
            <person name="Pangilinan J."/>
            <person name="Peng Y."/>
            <person name="Rokas A."/>
            <person name="Rosa C.A."/>
            <person name="Scheuner C."/>
            <person name="Sibirny A.A."/>
            <person name="Slot J.C."/>
            <person name="Stielow J.B."/>
            <person name="Sun H."/>
            <person name="Kurtzman C.P."/>
            <person name="Blackwell M."/>
            <person name="Grigoriev I.V."/>
            <person name="Jeffries T.W."/>
        </authorList>
    </citation>
    <scope>NUCLEOTIDE SEQUENCE [LARGE SCALE GENOMIC DNA]</scope>
    <source>
        <strain evidence="3">NRRL Y-2460</strain>
    </source>
</reference>
<dbReference type="AlphaFoldDB" id="A0A1E4TSE8"/>
<dbReference type="Proteomes" id="UP000094236">
    <property type="component" value="Unassembled WGS sequence"/>
</dbReference>
<gene>
    <name evidence="2" type="ORF">PACTADRAFT_81170</name>
</gene>
<keyword evidence="1" id="KW-0472">Membrane</keyword>
<dbReference type="GO" id="GO:0000747">
    <property type="term" value="P:conjugation with cellular fusion"/>
    <property type="evidence" value="ECO:0007669"/>
    <property type="project" value="TreeGrafter"/>
</dbReference>
<sequence length="232" mass="25676">MGSTKSSDTYSDIYLIEFSFNKSSTIFPLIEDSYEEEGTGSIANMTVRTGYLGLCVIESTNITCSSRSDLTIFDSINGVSLYDSSSNETTASLDLIHIAGEFANKASNPYLLMVSLGIIVALFCNILYSAVPYLPFKNYSNKLTLILSSITTLLWGFGAMWSEICGKSVKRLIEPGSMYIITATQGSKALAMIWTAFTMIFITCIGCFILYLKDAKIMNKKFHKDQDEDKKI</sequence>
<keyword evidence="1" id="KW-0812">Transmembrane</keyword>
<protein>
    <submittedName>
        <fullName evidence="2">Uncharacterized protein</fullName>
    </submittedName>
</protein>
<feature type="transmembrane region" description="Helical" evidence="1">
    <location>
        <begin position="191"/>
        <end position="212"/>
    </location>
</feature>
<dbReference type="PANTHER" id="PTHR28092:SF1">
    <property type="entry name" value="FACTOR-INDUCED GENE 1 PROTEIN"/>
    <property type="match status" value="1"/>
</dbReference>
<keyword evidence="1" id="KW-1133">Transmembrane helix</keyword>
<dbReference type="STRING" id="669874.A0A1E4TSE8"/>
<proteinExistence type="predicted"/>
<keyword evidence="3" id="KW-1185">Reference proteome</keyword>
<dbReference type="EMBL" id="KV454015">
    <property type="protein sequence ID" value="ODV94598.1"/>
    <property type="molecule type" value="Genomic_DNA"/>
</dbReference>
<dbReference type="PANTHER" id="PTHR28092">
    <property type="entry name" value="FACTOR-INDUCED GENE 1 PROTEIN"/>
    <property type="match status" value="1"/>
</dbReference>
<dbReference type="Pfam" id="PF12351">
    <property type="entry name" value="Fig1"/>
    <property type="match status" value="1"/>
</dbReference>
<feature type="transmembrane region" description="Helical" evidence="1">
    <location>
        <begin position="110"/>
        <end position="131"/>
    </location>
</feature>
<feature type="transmembrane region" description="Helical" evidence="1">
    <location>
        <begin position="143"/>
        <end position="162"/>
    </location>
</feature>
<evidence type="ECO:0000313" key="2">
    <source>
        <dbReference type="EMBL" id="ODV94598.1"/>
    </source>
</evidence>
<name>A0A1E4TSE8_PACTA</name>
<organism evidence="2 3">
    <name type="scientific">Pachysolen tannophilus NRRL Y-2460</name>
    <dbReference type="NCBI Taxonomy" id="669874"/>
    <lineage>
        <taxon>Eukaryota</taxon>
        <taxon>Fungi</taxon>
        <taxon>Dikarya</taxon>
        <taxon>Ascomycota</taxon>
        <taxon>Saccharomycotina</taxon>
        <taxon>Pichiomycetes</taxon>
        <taxon>Pachysolenaceae</taxon>
        <taxon>Pachysolen</taxon>
    </lineage>
</organism>
<accession>A0A1E4TSE8</accession>
<evidence type="ECO:0000313" key="3">
    <source>
        <dbReference type="Proteomes" id="UP000094236"/>
    </source>
</evidence>
<evidence type="ECO:0000256" key="1">
    <source>
        <dbReference type="SAM" id="Phobius"/>
    </source>
</evidence>
<dbReference type="InterPro" id="IPR033481">
    <property type="entry name" value="Dni1/Fig1"/>
</dbReference>
<dbReference type="GO" id="GO:0016020">
    <property type="term" value="C:membrane"/>
    <property type="evidence" value="ECO:0007669"/>
    <property type="project" value="InterPro"/>
</dbReference>
<dbReference type="OrthoDB" id="4089394at2759"/>